<dbReference type="InterPro" id="IPR031475">
    <property type="entry name" value="NBD_C"/>
</dbReference>
<evidence type="ECO:0000313" key="10">
    <source>
        <dbReference type="Proteomes" id="UP001597180"/>
    </source>
</evidence>
<comment type="similarity">
    <text evidence="1">Belongs to the four-carbon acid sugar kinase family.</text>
</comment>
<dbReference type="Proteomes" id="UP001597180">
    <property type="component" value="Unassembled WGS sequence"/>
</dbReference>
<feature type="domain" description="Four-carbon acid sugar kinase nucleotide binding" evidence="8">
    <location>
        <begin position="249"/>
        <end position="416"/>
    </location>
</feature>
<evidence type="ECO:0000256" key="4">
    <source>
        <dbReference type="ARBA" id="ARBA00022777"/>
    </source>
</evidence>
<dbReference type="Pfam" id="PF17042">
    <property type="entry name" value="NBD_C"/>
    <property type="match status" value="1"/>
</dbReference>
<evidence type="ECO:0000259" key="8">
    <source>
        <dbReference type="Pfam" id="PF17042"/>
    </source>
</evidence>
<sequence length="428" mass="46872">MRISVISDDLTGASDCGGQLIRYGFQVSVILEPQAEGLRSKDAVIIDTDSRSVTPEEAYGRVKEACESLQGEPFDIIYKKIDSTMRGNIGQEINAVYDVFRPDLVVIAPGFPQNGRTIEEGVMYLGGKPLHETEVARDPKTPVRDSLITRLIQEQAGREVGHLSRGDLQQTSEHVAAKLASMQERGVVYVVADSADVSDLERLVRHMLGTGKSVIWVGSAGLMNVLPLAYGLEPEPKPVTIPAHETPVLLVVGSVSAIGRKQLERLLQEPDVAGIEIRSEEIIREEASREAEWSRVLLEAEAALKSGRHIALYSSNDVDRTQRLGQELGYNIVDISNRISRVLGEWAMALADQYDLRRMFLTGGDTARQVFQQLKADEFHLLDEVESGIPLGAVRISGKDIYAVTKAGNFGSESAMIKAARKLQGGEL</sequence>
<evidence type="ECO:0000256" key="2">
    <source>
        <dbReference type="ARBA" id="ARBA00022679"/>
    </source>
</evidence>
<keyword evidence="4 9" id="KW-0418">Kinase</keyword>
<dbReference type="InterPro" id="IPR042213">
    <property type="entry name" value="NBD_C_sf"/>
</dbReference>
<evidence type="ECO:0000259" key="7">
    <source>
        <dbReference type="Pfam" id="PF07005"/>
    </source>
</evidence>
<dbReference type="EMBL" id="JBHTLU010000014">
    <property type="protein sequence ID" value="MFD1220903.1"/>
    <property type="molecule type" value="Genomic_DNA"/>
</dbReference>
<dbReference type="InterPro" id="IPR010737">
    <property type="entry name" value="4-carb_acid_sugar_kinase_N"/>
</dbReference>
<keyword evidence="3" id="KW-0547">Nucleotide-binding</keyword>
<evidence type="ECO:0000256" key="3">
    <source>
        <dbReference type="ARBA" id="ARBA00022741"/>
    </source>
</evidence>
<accession>A0ABW3UJF8</accession>
<dbReference type="GO" id="GO:0016301">
    <property type="term" value="F:kinase activity"/>
    <property type="evidence" value="ECO:0007669"/>
    <property type="project" value="UniProtKB-KW"/>
</dbReference>
<proteinExistence type="inferred from homology"/>
<dbReference type="SUPFAM" id="SSF142764">
    <property type="entry name" value="YgbK-like"/>
    <property type="match status" value="1"/>
</dbReference>
<dbReference type="InterPro" id="IPR037051">
    <property type="entry name" value="4-carb_acid_sugar_kinase_N_sf"/>
</dbReference>
<dbReference type="RefSeq" id="WP_345591880.1">
    <property type="nucleotide sequence ID" value="NZ_BAABJG010000029.1"/>
</dbReference>
<name>A0ABW3UJF8_9BACL</name>
<dbReference type="EC" id="2.7.1.-" evidence="9"/>
<reference evidence="10" key="1">
    <citation type="journal article" date="2019" name="Int. J. Syst. Evol. Microbiol.">
        <title>The Global Catalogue of Microorganisms (GCM) 10K type strain sequencing project: providing services to taxonomists for standard genome sequencing and annotation.</title>
        <authorList>
            <consortium name="The Broad Institute Genomics Platform"/>
            <consortium name="The Broad Institute Genome Sequencing Center for Infectious Disease"/>
            <person name="Wu L."/>
            <person name="Ma J."/>
        </authorList>
    </citation>
    <scope>NUCLEOTIDE SEQUENCE [LARGE SCALE GENOMIC DNA]</scope>
    <source>
        <strain evidence="10">CCUG 53270</strain>
    </source>
</reference>
<comment type="caution">
    <text evidence="9">The sequence shown here is derived from an EMBL/GenBank/DDBJ whole genome shotgun (WGS) entry which is preliminary data.</text>
</comment>
<evidence type="ECO:0000256" key="6">
    <source>
        <dbReference type="ARBA" id="ARBA00023277"/>
    </source>
</evidence>
<keyword evidence="2 9" id="KW-0808">Transferase</keyword>
<dbReference type="Pfam" id="PF07005">
    <property type="entry name" value="SBD_N"/>
    <property type="match status" value="1"/>
</dbReference>
<dbReference type="Gene3D" id="3.40.980.20">
    <property type="entry name" value="Four-carbon acid sugar kinase, nucleotide binding domain"/>
    <property type="match status" value="1"/>
</dbReference>
<evidence type="ECO:0000256" key="1">
    <source>
        <dbReference type="ARBA" id="ARBA00005715"/>
    </source>
</evidence>
<organism evidence="9 10">
    <name type="scientific">Paenibacillus vulneris</name>
    <dbReference type="NCBI Taxonomy" id="1133364"/>
    <lineage>
        <taxon>Bacteria</taxon>
        <taxon>Bacillati</taxon>
        <taxon>Bacillota</taxon>
        <taxon>Bacilli</taxon>
        <taxon>Bacillales</taxon>
        <taxon>Paenibacillaceae</taxon>
        <taxon>Paenibacillus</taxon>
    </lineage>
</organism>
<protein>
    <submittedName>
        <fullName evidence="9">Four-carbon acid sugar kinase family protein</fullName>
        <ecNumber evidence="9">2.7.1.-</ecNumber>
    </submittedName>
</protein>
<keyword evidence="6" id="KW-0119">Carbohydrate metabolism</keyword>
<evidence type="ECO:0000256" key="5">
    <source>
        <dbReference type="ARBA" id="ARBA00022840"/>
    </source>
</evidence>
<evidence type="ECO:0000313" key="9">
    <source>
        <dbReference type="EMBL" id="MFD1220903.1"/>
    </source>
</evidence>
<keyword evidence="10" id="KW-1185">Reference proteome</keyword>
<keyword evidence="5" id="KW-0067">ATP-binding</keyword>
<gene>
    <name evidence="9" type="ORF">ACFQ4B_12330</name>
</gene>
<dbReference type="Gene3D" id="3.40.50.10840">
    <property type="entry name" value="Putative sugar-binding, N-terminal domain"/>
    <property type="match status" value="1"/>
</dbReference>
<feature type="domain" description="Four-carbon acid sugar kinase N-terminal" evidence="7">
    <location>
        <begin position="3"/>
        <end position="225"/>
    </location>
</feature>